<proteinExistence type="inferred from homology"/>
<evidence type="ECO:0008006" key="5">
    <source>
        <dbReference type="Google" id="ProtNLM"/>
    </source>
</evidence>
<protein>
    <recommendedName>
        <fullName evidence="5">PPP4R2 domain-containing protein</fullName>
    </recommendedName>
</protein>
<evidence type="ECO:0000313" key="3">
    <source>
        <dbReference type="Proteomes" id="UP000050795"/>
    </source>
</evidence>
<feature type="compositionally biased region" description="Low complexity" evidence="2">
    <location>
        <begin position="324"/>
        <end position="339"/>
    </location>
</feature>
<dbReference type="AlphaFoldDB" id="A0AA85K2T7"/>
<dbReference type="Proteomes" id="UP000050795">
    <property type="component" value="Unassembled WGS sequence"/>
</dbReference>
<dbReference type="GO" id="GO:0005634">
    <property type="term" value="C:nucleus"/>
    <property type="evidence" value="ECO:0007669"/>
    <property type="project" value="TreeGrafter"/>
</dbReference>
<comment type="similarity">
    <text evidence="1">Belongs to the PPP4R2 family.</text>
</comment>
<dbReference type="PANTHER" id="PTHR16487:SF0">
    <property type="entry name" value="PROTEIN PHOSPHATASE 4 REGULATORY SUBUNIT 2-RELATED"/>
    <property type="match status" value="1"/>
</dbReference>
<dbReference type="InterPro" id="IPR015267">
    <property type="entry name" value="PPP4R2"/>
</dbReference>
<reference evidence="3" key="1">
    <citation type="submission" date="2022-06" db="EMBL/GenBank/DDBJ databases">
        <authorList>
            <person name="Berger JAMES D."/>
            <person name="Berger JAMES D."/>
        </authorList>
    </citation>
    <scope>NUCLEOTIDE SEQUENCE [LARGE SCALE GENOMIC DNA]</scope>
</reference>
<dbReference type="GO" id="GO:0030289">
    <property type="term" value="C:protein phosphatase 4 complex"/>
    <property type="evidence" value="ECO:0007669"/>
    <property type="project" value="InterPro"/>
</dbReference>
<dbReference type="GO" id="GO:0005737">
    <property type="term" value="C:cytoplasm"/>
    <property type="evidence" value="ECO:0007669"/>
    <property type="project" value="TreeGrafter"/>
</dbReference>
<feature type="region of interest" description="Disordered" evidence="2">
    <location>
        <begin position="648"/>
        <end position="673"/>
    </location>
</feature>
<sequence>MTLLPMENGESILCALKCFEQDKPSVIPPILEEYIKQISKNGQTRIPWIYVKPLLLHKYNKVVDSFISEGSGMDYSPVITPPHLSELRQRVFSTLKKLDGIPFTIQRICELFDSPTRHYKRVDKFLRGLEKVCMVVSTVDPHGNKIHQEDPRFPSRAGLDECGLLMDGPTISPPNSPSTENIRMHNASKSSDEEGTEEEDDDEGEDNSSDASDGRQSPKTDHNLKSTSLMNNSCASSWLFKAQNALNLPNTPPMPFRNASAPKARLTDQSLTNTPLLTGLCGSLMSVYSNNDDDDDDDDDCEQSIRSSENKPTSSDSQVIAPHLSSAASNLCSESSESLDTLPTESNREEISSSDSTHGCVAVENQIQDSSSSWCEGSRVPDLNVCTSEDLNSQYNSKLGEVCPSDLVISDAQSDLPIKGLLLETSSIENNSPASQILRPIGQLEAFVQNLNSEVSSSVTSSPHSGSPKCAIDPCVQLNSPAPGDETHQQESNVSSSSDTISPVVTGVRRPRSPESDFNNGTDVAADRDADLTESPAKRRRLPSSDLTETIEPITDALVETSPQILTPSPSALNDSPPIIMCNPINQTRDMDSGECVFETEENLVSDQPVVDSIPATDSTDLLTVVDISNQQNPEVGLESVEISQTVPLVNEDNESSVINSSNINSETGEEES</sequence>
<evidence type="ECO:0000313" key="4">
    <source>
        <dbReference type="WBParaSite" id="TREG1_51100.1"/>
    </source>
</evidence>
<name>A0AA85K2T7_TRIRE</name>
<feature type="compositionally biased region" description="Polar residues" evidence="2">
    <location>
        <begin position="490"/>
        <end position="503"/>
    </location>
</feature>
<evidence type="ECO:0000256" key="2">
    <source>
        <dbReference type="SAM" id="MobiDB-lite"/>
    </source>
</evidence>
<organism evidence="3 4">
    <name type="scientific">Trichobilharzia regenti</name>
    <name type="common">Nasal bird schistosome</name>
    <dbReference type="NCBI Taxonomy" id="157069"/>
    <lineage>
        <taxon>Eukaryota</taxon>
        <taxon>Metazoa</taxon>
        <taxon>Spiralia</taxon>
        <taxon>Lophotrochozoa</taxon>
        <taxon>Platyhelminthes</taxon>
        <taxon>Trematoda</taxon>
        <taxon>Digenea</taxon>
        <taxon>Strigeidida</taxon>
        <taxon>Schistosomatoidea</taxon>
        <taxon>Schistosomatidae</taxon>
        <taxon>Trichobilharzia</taxon>
    </lineage>
</organism>
<evidence type="ECO:0000256" key="1">
    <source>
        <dbReference type="ARBA" id="ARBA00009207"/>
    </source>
</evidence>
<feature type="compositionally biased region" description="Acidic residues" evidence="2">
    <location>
        <begin position="291"/>
        <end position="302"/>
    </location>
</feature>
<dbReference type="WBParaSite" id="TREG1_51100.1">
    <property type="protein sequence ID" value="TREG1_51100.1"/>
    <property type="gene ID" value="TREG1_51100"/>
</dbReference>
<feature type="compositionally biased region" description="Basic and acidic residues" evidence="2">
    <location>
        <begin position="212"/>
        <end position="224"/>
    </location>
</feature>
<feature type="region of interest" description="Disordered" evidence="2">
    <location>
        <begin position="288"/>
        <end position="359"/>
    </location>
</feature>
<dbReference type="PANTHER" id="PTHR16487">
    <property type="entry name" value="PPP4R2-RELATED PROTEIN"/>
    <property type="match status" value="1"/>
</dbReference>
<keyword evidence="3" id="KW-1185">Reference proteome</keyword>
<feature type="region of interest" description="Disordered" evidence="2">
    <location>
        <begin position="143"/>
        <end position="228"/>
    </location>
</feature>
<accession>A0AA85K2T7</accession>
<feature type="compositionally biased region" description="Basic and acidic residues" evidence="2">
    <location>
        <begin position="143"/>
        <end position="153"/>
    </location>
</feature>
<feature type="compositionally biased region" description="Low complexity" evidence="2">
    <location>
        <begin position="456"/>
        <end position="467"/>
    </location>
</feature>
<feature type="compositionally biased region" description="Acidic residues" evidence="2">
    <location>
        <begin position="193"/>
        <end position="208"/>
    </location>
</feature>
<reference evidence="4" key="2">
    <citation type="submission" date="2023-11" db="UniProtKB">
        <authorList>
            <consortium name="WormBaseParasite"/>
        </authorList>
    </citation>
    <scope>IDENTIFICATION</scope>
</reference>
<feature type="compositionally biased region" description="Low complexity" evidence="2">
    <location>
        <begin position="656"/>
        <end position="667"/>
    </location>
</feature>
<dbReference type="Pfam" id="PF09184">
    <property type="entry name" value="PPP4R2"/>
    <property type="match status" value="1"/>
</dbReference>
<dbReference type="GO" id="GO:0019888">
    <property type="term" value="F:protein phosphatase regulator activity"/>
    <property type="evidence" value="ECO:0007669"/>
    <property type="project" value="InterPro"/>
</dbReference>
<feature type="region of interest" description="Disordered" evidence="2">
    <location>
        <begin position="456"/>
        <end position="549"/>
    </location>
</feature>
<feature type="compositionally biased region" description="Polar residues" evidence="2">
    <location>
        <begin position="304"/>
        <end position="318"/>
    </location>
</feature>